<dbReference type="InterPro" id="IPR006667">
    <property type="entry name" value="SLC41_membr_dom"/>
</dbReference>
<comment type="subunit">
    <text evidence="9">Homodimer.</text>
</comment>
<gene>
    <name evidence="11" type="primary">mgtE</name>
    <name evidence="11" type="ORF">EBV32_01620</name>
</gene>
<name>A0A964V2G5_9PROT</name>
<dbReference type="InterPro" id="IPR038076">
    <property type="entry name" value="MgtE_N_sf"/>
</dbReference>
<dbReference type="Gene3D" id="1.10.357.20">
    <property type="entry name" value="SLC41 divalent cation transporters, integral membrane domain"/>
    <property type="match status" value="1"/>
</dbReference>
<keyword evidence="7 9" id="KW-0472">Membrane</keyword>
<dbReference type="NCBIfam" id="TIGR00400">
    <property type="entry name" value="mgtE"/>
    <property type="match status" value="1"/>
</dbReference>
<dbReference type="Gene3D" id="3.10.580.10">
    <property type="entry name" value="CBS-domain"/>
    <property type="match status" value="1"/>
</dbReference>
<keyword evidence="8" id="KW-0129">CBS domain</keyword>
<comment type="subcellular location">
    <subcellularLocation>
        <location evidence="9">Cell membrane</location>
        <topology evidence="9">Multi-pass membrane protein</topology>
    </subcellularLocation>
    <subcellularLocation>
        <location evidence="1">Membrane</location>
        <topology evidence="1">Multi-pass membrane protein</topology>
    </subcellularLocation>
</comment>
<dbReference type="InterPro" id="IPR000644">
    <property type="entry name" value="CBS_dom"/>
</dbReference>
<dbReference type="PANTHER" id="PTHR43773">
    <property type="entry name" value="MAGNESIUM TRANSPORTER MGTE"/>
    <property type="match status" value="1"/>
</dbReference>
<evidence type="ECO:0000313" key="11">
    <source>
        <dbReference type="EMBL" id="NBN87776.1"/>
    </source>
</evidence>
<feature type="transmembrane region" description="Helical" evidence="9">
    <location>
        <begin position="297"/>
        <end position="317"/>
    </location>
</feature>
<dbReference type="Pfam" id="PF03448">
    <property type="entry name" value="MgtE_N"/>
    <property type="match status" value="1"/>
</dbReference>
<feature type="domain" description="CBS" evidence="10">
    <location>
        <begin position="151"/>
        <end position="214"/>
    </location>
</feature>
<dbReference type="InterPro" id="IPR006669">
    <property type="entry name" value="MgtE_transporter"/>
</dbReference>
<dbReference type="PROSITE" id="PS51371">
    <property type="entry name" value="CBS"/>
    <property type="match status" value="1"/>
</dbReference>
<evidence type="ECO:0000256" key="5">
    <source>
        <dbReference type="ARBA" id="ARBA00022842"/>
    </source>
</evidence>
<comment type="function">
    <text evidence="9">Acts as a magnesium transporter.</text>
</comment>
<comment type="caution">
    <text evidence="11">The sequence shown here is derived from an EMBL/GenBank/DDBJ whole genome shotgun (WGS) entry which is preliminary data.</text>
</comment>
<sequence length="459" mass="50618">MPQEANQTSKVRTGHIFTEEQINSLIENVKQNNFVSVHQLLNKYHPADVADLIKILPNEVQIKLFSHKSADLNPEVVLGLSDILQKEILEQLSPDTISSIIKELESDDAFQIIENVPEEFQNQILNNLPQKDQNFFRLGLKYPKDSAARIMQREFVTIDLDWTVGQTMDFLRDSTDLPEQFLEIFVVDKDRKPIGNASISNILRSDPNTKVKDLVAENKTFIPADLDKERVGNIFTQYNLVSAGVVDKEQKLIGVITGDDVVTIVKEEAVEDALRLGGIGAAEDISDNPVETSKNRFLWLFINLITAVLASFVIGIFENTIQKVIALAVLMPIVASMGGNAATQTLTVTIQLIASQQLNVKNVMKIINREVVTGLLNGLVFAAITGVFVYFWFHDLKIAILIGAAMIVNLTVAGLAGIAIPVTLNKMKIDPAVSATVFVTTVTDVVGFFAFLGIASLFV</sequence>
<dbReference type="PANTHER" id="PTHR43773:SF1">
    <property type="entry name" value="MAGNESIUM TRANSPORTER MGTE"/>
    <property type="match status" value="1"/>
</dbReference>
<dbReference type="Pfam" id="PF00571">
    <property type="entry name" value="CBS"/>
    <property type="match status" value="2"/>
</dbReference>
<comment type="caution">
    <text evidence="9">Lacks conserved residue(s) required for the propagation of feature annotation.</text>
</comment>
<dbReference type="Proteomes" id="UP000713222">
    <property type="component" value="Unassembled WGS sequence"/>
</dbReference>
<evidence type="ECO:0000313" key="12">
    <source>
        <dbReference type="Proteomes" id="UP000713222"/>
    </source>
</evidence>
<dbReference type="AlphaFoldDB" id="A0A964V2G5"/>
<keyword evidence="3 9" id="KW-0813">Transport</keyword>
<evidence type="ECO:0000256" key="3">
    <source>
        <dbReference type="ARBA" id="ARBA00022448"/>
    </source>
</evidence>
<keyword evidence="5 9" id="KW-0460">Magnesium</keyword>
<dbReference type="InterPro" id="IPR036739">
    <property type="entry name" value="SLC41_membr_dom_sf"/>
</dbReference>
<evidence type="ECO:0000259" key="10">
    <source>
        <dbReference type="PROSITE" id="PS51371"/>
    </source>
</evidence>
<feature type="transmembrane region" description="Helical" evidence="9">
    <location>
        <begin position="371"/>
        <end position="392"/>
    </location>
</feature>
<evidence type="ECO:0000256" key="6">
    <source>
        <dbReference type="ARBA" id="ARBA00022989"/>
    </source>
</evidence>
<dbReference type="InterPro" id="IPR046342">
    <property type="entry name" value="CBS_dom_sf"/>
</dbReference>
<keyword evidence="9" id="KW-1003">Cell membrane</keyword>
<dbReference type="SUPFAM" id="SSF158791">
    <property type="entry name" value="MgtE N-terminal domain-like"/>
    <property type="match status" value="1"/>
</dbReference>
<dbReference type="CDD" id="cd04606">
    <property type="entry name" value="CBS_pair_Mg_transporter"/>
    <property type="match status" value="1"/>
</dbReference>
<dbReference type="Gene3D" id="1.25.60.10">
    <property type="entry name" value="MgtE N-terminal domain-like"/>
    <property type="match status" value="1"/>
</dbReference>
<accession>A0A964V2G5</accession>
<evidence type="ECO:0000256" key="8">
    <source>
        <dbReference type="PROSITE-ProRule" id="PRU00703"/>
    </source>
</evidence>
<dbReference type="GO" id="GO:0005886">
    <property type="term" value="C:plasma membrane"/>
    <property type="evidence" value="ECO:0007669"/>
    <property type="project" value="UniProtKB-SubCell"/>
</dbReference>
<dbReference type="SUPFAM" id="SSF161093">
    <property type="entry name" value="MgtE membrane domain-like"/>
    <property type="match status" value="1"/>
</dbReference>
<dbReference type="GO" id="GO:0015095">
    <property type="term" value="F:magnesium ion transmembrane transporter activity"/>
    <property type="evidence" value="ECO:0007669"/>
    <property type="project" value="UniProtKB-UniRule"/>
</dbReference>
<evidence type="ECO:0000256" key="7">
    <source>
        <dbReference type="ARBA" id="ARBA00023136"/>
    </source>
</evidence>
<keyword evidence="6 9" id="KW-1133">Transmembrane helix</keyword>
<evidence type="ECO:0000256" key="9">
    <source>
        <dbReference type="RuleBase" id="RU362011"/>
    </source>
</evidence>
<comment type="similarity">
    <text evidence="2 9">Belongs to the SLC41A transporter family.</text>
</comment>
<feature type="transmembrane region" description="Helical" evidence="9">
    <location>
        <begin position="398"/>
        <end position="420"/>
    </location>
</feature>
<evidence type="ECO:0000256" key="2">
    <source>
        <dbReference type="ARBA" id="ARBA00009749"/>
    </source>
</evidence>
<protein>
    <recommendedName>
        <fullName evidence="9">Magnesium transporter MgtE</fullName>
    </recommendedName>
</protein>
<dbReference type="Pfam" id="PF01769">
    <property type="entry name" value="MgtE"/>
    <property type="match status" value="1"/>
</dbReference>
<keyword evidence="4 9" id="KW-0812">Transmembrane</keyword>
<organism evidence="11 12">
    <name type="scientific">Candidatus Fonsibacter lacus</name>
    <dbReference type="NCBI Taxonomy" id="2576439"/>
    <lineage>
        <taxon>Bacteria</taxon>
        <taxon>Pseudomonadati</taxon>
        <taxon>Pseudomonadota</taxon>
        <taxon>Alphaproteobacteria</taxon>
        <taxon>Candidatus Pelagibacterales</taxon>
        <taxon>Candidatus Pelagibacterales incertae sedis</taxon>
        <taxon>Candidatus Fonsibacter</taxon>
    </lineage>
</organism>
<evidence type="ECO:0000256" key="4">
    <source>
        <dbReference type="ARBA" id="ARBA00022692"/>
    </source>
</evidence>
<feature type="transmembrane region" description="Helical" evidence="9">
    <location>
        <begin position="432"/>
        <end position="458"/>
    </location>
</feature>
<keyword evidence="9" id="KW-0479">Metal-binding</keyword>
<dbReference type="SUPFAM" id="SSF54631">
    <property type="entry name" value="CBS-domain pair"/>
    <property type="match status" value="1"/>
</dbReference>
<dbReference type="GO" id="GO:0046872">
    <property type="term" value="F:metal ion binding"/>
    <property type="evidence" value="ECO:0007669"/>
    <property type="project" value="UniProtKB-KW"/>
</dbReference>
<proteinExistence type="inferred from homology"/>
<dbReference type="SMART" id="SM00924">
    <property type="entry name" value="MgtE_N"/>
    <property type="match status" value="1"/>
</dbReference>
<dbReference type="EMBL" id="RGET01000012">
    <property type="protein sequence ID" value="NBN87776.1"/>
    <property type="molecule type" value="Genomic_DNA"/>
</dbReference>
<dbReference type="InterPro" id="IPR006668">
    <property type="entry name" value="Mg_transptr_MgtE_intracell_dom"/>
</dbReference>
<reference evidence="11" key="1">
    <citation type="submission" date="2018-10" db="EMBL/GenBank/DDBJ databases">
        <title>Iterative Subtractive Binning of Freshwater Chronoseries Metagenomes Recovers Nearly Complete Genomes from over Four Hundred Novel Species.</title>
        <authorList>
            <person name="Rodriguez-R L.M."/>
            <person name="Tsementzi D."/>
            <person name="Luo C."/>
            <person name="Konstantinidis K.T."/>
        </authorList>
    </citation>
    <scope>NUCLEOTIDE SEQUENCE</scope>
    <source>
        <strain evidence="11">WB7_6_001</strain>
    </source>
</reference>
<evidence type="ECO:0000256" key="1">
    <source>
        <dbReference type="ARBA" id="ARBA00004141"/>
    </source>
</evidence>